<dbReference type="InterPro" id="IPR011496">
    <property type="entry name" value="O-GlcNAcase_cat"/>
</dbReference>
<dbReference type="GO" id="GO:0015929">
    <property type="term" value="F:hexosaminidase activity"/>
    <property type="evidence" value="ECO:0007669"/>
    <property type="project" value="UniProtKB-ARBA"/>
</dbReference>
<dbReference type="EMBL" id="JAGYPE020000032">
    <property type="protein sequence ID" value="MCH6267207.1"/>
    <property type="molecule type" value="Genomic_DNA"/>
</dbReference>
<dbReference type="EMBL" id="JAGYPE010000004">
    <property type="protein sequence ID" value="MBS4184101.1"/>
    <property type="molecule type" value="Genomic_DNA"/>
</dbReference>
<evidence type="ECO:0000259" key="5">
    <source>
        <dbReference type="PROSITE" id="PS52009"/>
    </source>
</evidence>
<dbReference type="RefSeq" id="WP_213144014.1">
    <property type="nucleotide sequence ID" value="NZ_JAGYPE020000032.1"/>
</dbReference>
<gene>
    <name evidence="7" type="ORF">KHB02_016945</name>
    <name evidence="6" type="ORF">KHB02_22155</name>
</gene>
<reference evidence="6" key="1">
    <citation type="submission" date="2021-05" db="EMBL/GenBank/DDBJ databases">
        <title>Novel Bacillus species.</title>
        <authorList>
            <person name="Liu G."/>
        </authorList>
    </citation>
    <scope>NUCLEOTIDE SEQUENCE</scope>
    <source>
        <strain evidence="6 8">FJAT-50051</strain>
    </source>
</reference>
<evidence type="ECO:0000313" key="6">
    <source>
        <dbReference type="EMBL" id="MBS4184101.1"/>
    </source>
</evidence>
<dbReference type="AlphaFoldDB" id="A0A942YA40"/>
<comment type="caution">
    <text evidence="6">The sequence shown here is derived from an EMBL/GenBank/DDBJ whole genome shotgun (WGS) entry which is preliminary data.</text>
</comment>
<sequence>MKKKRPVLMMKRMLLFCLVFILFLPPLFVSNQSTAHATAPANDTINIFPTPQQWKVNGTGFPLNPVVGLVVGDKTDPYAIQEVVKTLQAHGVKQIVQRHEGEKSPNTPVTIVIGGPSENTASVAALKALGVKGPEELTKEGYVLATGHAAGHKTIVLAGKDVAGTFYAAMSFQQMIQKRSGQDWIPGIEIRDWPKMALRGSVEGFYGVQWTHEERLDQLDFYGRKKMNQYVYAPKDDLYHRNQWREPYPEEEIKRLKELVDRANQNHVEFVFAVSPGASVCHSGDSDFQALIDKMQAVYDIGVRSFALFYDDINKDLHCGQDKEKFANDPSPFAAAQAYLLNRFNKEFIKTHEGTARLITVPTDYTGTGTNTYKERFADLVDSDVIFYWTGTDVASPQITGEQTKKISAIFKHDILIWDNYTAHDYNINDLITGPLTGRSADLSDYVIGFHANPMSGQPEASKITLFTVADYMWNPDAYQPENSWLNSIKDFSGDHFKTLKTFLENTYSSRFIQEESLTLTPLINQFWEDYENGSAEGAAGDLLAEFENVAQAPKELRSNFNNKKFLEQTEPWLHKLELYGQAGQIAVNMLMAQKENNGSLAWQQRQALEKAFEETEAIPQVVAKEVMAPFLIKALEMNDKWLGIIKTRSTTTMGTYRDYSKEKMIDHNPNTYYWSNRAVKVGDYVGIDLGGVFTVNNVQLLMGAKPTSKDYIRQGVLEYSTDGKNWSTIVTGDNKLEIQVSDLNVKARYIRYRATADQTQWVQVREFQVTSDKGTIQVSGTPTAADHSSLDYMADGDVLTAFAASTIPKQGDSLVFTLSRPAKVTNIVILQDTESTGKGKIEVQNEDGNWITVGSLADGYTMVKVDKTTNQFRILWNESLTPPIIHEVIPQFED</sequence>
<evidence type="ECO:0000259" key="4">
    <source>
        <dbReference type="PROSITE" id="PS50022"/>
    </source>
</evidence>
<name>A0A942YA40_9BACI</name>
<feature type="domain" description="GH84" evidence="5">
    <location>
        <begin position="197"/>
        <end position="477"/>
    </location>
</feature>
<dbReference type="SUPFAM" id="SSF140657">
    <property type="entry name" value="Hyaluronidase post-catalytic domain-like"/>
    <property type="match status" value="1"/>
</dbReference>
<dbReference type="InterPro" id="IPR000421">
    <property type="entry name" value="FA58C"/>
</dbReference>
<keyword evidence="1 3" id="KW-0378">Hydrolase</keyword>
<dbReference type="PANTHER" id="PTHR13170:SF16">
    <property type="entry name" value="PROTEIN O-GLCNACASE"/>
    <property type="match status" value="1"/>
</dbReference>
<dbReference type="PROSITE" id="PS52009">
    <property type="entry name" value="GH84"/>
    <property type="match status" value="1"/>
</dbReference>
<dbReference type="PANTHER" id="PTHR13170">
    <property type="entry name" value="O-GLCNACASE"/>
    <property type="match status" value="1"/>
</dbReference>
<dbReference type="Gene3D" id="3.30.379.10">
    <property type="entry name" value="Chitobiase/beta-hexosaminidase domain 2-like"/>
    <property type="match status" value="1"/>
</dbReference>
<dbReference type="InterPro" id="IPR008979">
    <property type="entry name" value="Galactose-bd-like_sf"/>
</dbReference>
<comment type="similarity">
    <text evidence="3">Belongs to the glycosyl hydrolase 84 family.</text>
</comment>
<dbReference type="Pfam" id="PF21774">
    <property type="entry name" value="NagJ_C"/>
    <property type="match status" value="1"/>
</dbReference>
<dbReference type="InterPro" id="IPR015882">
    <property type="entry name" value="HEX_bac_N"/>
</dbReference>
<organism evidence="6">
    <name type="scientific">Neobacillus citreus</name>
    <dbReference type="NCBI Taxonomy" id="2833578"/>
    <lineage>
        <taxon>Bacteria</taxon>
        <taxon>Bacillati</taxon>
        <taxon>Bacillota</taxon>
        <taxon>Bacilli</taxon>
        <taxon>Bacillales</taxon>
        <taxon>Bacillaceae</taxon>
        <taxon>Neobacillus</taxon>
    </lineage>
</organism>
<evidence type="ECO:0000256" key="2">
    <source>
        <dbReference type="ARBA" id="ARBA00023295"/>
    </source>
</evidence>
<protein>
    <submittedName>
        <fullName evidence="6">Beta-N-acetylglucosaminidase domain-containing protein</fullName>
    </submittedName>
</protein>
<dbReference type="Proteomes" id="UP000677265">
    <property type="component" value="Unassembled WGS sequence"/>
</dbReference>
<dbReference type="GO" id="GO:1901135">
    <property type="term" value="P:carbohydrate derivative metabolic process"/>
    <property type="evidence" value="ECO:0007669"/>
    <property type="project" value="UniProtKB-ARBA"/>
</dbReference>
<evidence type="ECO:0000256" key="1">
    <source>
        <dbReference type="ARBA" id="ARBA00022801"/>
    </source>
</evidence>
<dbReference type="SUPFAM" id="SSF55545">
    <property type="entry name" value="beta-N-acetylhexosaminidase-like domain"/>
    <property type="match status" value="1"/>
</dbReference>
<evidence type="ECO:0000313" key="7">
    <source>
        <dbReference type="EMBL" id="MCH6267207.1"/>
    </source>
</evidence>
<evidence type="ECO:0000313" key="8">
    <source>
        <dbReference type="Proteomes" id="UP000677265"/>
    </source>
</evidence>
<keyword evidence="8" id="KW-1185">Reference proteome</keyword>
<dbReference type="Gene3D" id="3.20.20.80">
    <property type="entry name" value="Glycosidases"/>
    <property type="match status" value="1"/>
</dbReference>
<feature type="domain" description="F5/8 type C" evidence="4">
    <location>
        <begin position="631"/>
        <end position="773"/>
    </location>
</feature>
<dbReference type="GO" id="GO:0005975">
    <property type="term" value="P:carbohydrate metabolic process"/>
    <property type="evidence" value="ECO:0007669"/>
    <property type="project" value="UniProtKB-ARBA"/>
</dbReference>
<feature type="active site" description="Proton donor" evidence="3">
    <location>
        <position position="312"/>
    </location>
</feature>
<dbReference type="PROSITE" id="PS50022">
    <property type="entry name" value="FA58C_3"/>
    <property type="match status" value="1"/>
</dbReference>
<dbReference type="SUPFAM" id="SSF49785">
    <property type="entry name" value="Galactose-binding domain-like"/>
    <property type="match status" value="2"/>
</dbReference>
<keyword evidence="2 3" id="KW-0326">Glycosidase</keyword>
<dbReference type="InterPro" id="IPR029018">
    <property type="entry name" value="Hex-like_dom2"/>
</dbReference>
<dbReference type="SUPFAM" id="SSF51445">
    <property type="entry name" value="(Trans)glycosidases"/>
    <property type="match status" value="1"/>
</dbReference>
<dbReference type="Pfam" id="PF02838">
    <property type="entry name" value="Glyco_hydro_20b"/>
    <property type="match status" value="1"/>
</dbReference>
<proteinExistence type="inferred from homology"/>
<dbReference type="InterPro" id="IPR049019">
    <property type="entry name" value="NagJ-like_helical"/>
</dbReference>
<dbReference type="Pfam" id="PF00754">
    <property type="entry name" value="F5_F8_type_C"/>
    <property type="match status" value="1"/>
</dbReference>
<dbReference type="Gene3D" id="2.60.120.260">
    <property type="entry name" value="Galactose-binding domain-like"/>
    <property type="match status" value="1"/>
</dbReference>
<accession>A0A942YA40</accession>
<dbReference type="Gene3D" id="1.20.58.460">
    <property type="entry name" value="Hyaluronidase post-catalytic domain-like"/>
    <property type="match status" value="1"/>
</dbReference>
<dbReference type="InterPro" id="IPR051822">
    <property type="entry name" value="Glycosyl_Hydrolase_84"/>
</dbReference>
<dbReference type="InterPro" id="IPR017853">
    <property type="entry name" value="GH"/>
</dbReference>
<dbReference type="Pfam" id="PF07555">
    <property type="entry name" value="NAGidase"/>
    <property type="match status" value="1"/>
</dbReference>
<evidence type="ECO:0000256" key="3">
    <source>
        <dbReference type="PROSITE-ProRule" id="PRU01353"/>
    </source>
</evidence>